<keyword evidence="3" id="KW-1185">Reference proteome</keyword>
<comment type="caution">
    <text evidence="2">The sequence shown here is derived from an EMBL/GenBank/DDBJ whole genome shotgun (WGS) entry which is preliminary data.</text>
</comment>
<evidence type="ECO:0000256" key="1">
    <source>
        <dbReference type="SAM" id="MobiDB-lite"/>
    </source>
</evidence>
<sequence>MTHSIDLEELAFVATVMERAHRLLDAEEKKLPPRTADGLEGPGSPHQTLLGAGELARGVDDAVRRIALAVGYACAGLHSHALRAAHHAHVAPRSVPGGTDRMARPLSSGTIEALKLVRQVSDFFGEGLREHIDRSLAAPEATWPPADWKQYDEERMKSAASVASGRSAASRLGHHETVTATPDQ</sequence>
<feature type="compositionally biased region" description="Low complexity" evidence="1">
    <location>
        <begin position="158"/>
        <end position="170"/>
    </location>
</feature>
<feature type="region of interest" description="Disordered" evidence="1">
    <location>
        <begin position="158"/>
        <end position="184"/>
    </location>
</feature>
<reference evidence="2 3" key="1">
    <citation type="submission" date="2018-11" db="EMBL/GenBank/DDBJ databases">
        <title>Whole genome sequence of Streptomyces paromomycinus NBRC 15454(T).</title>
        <authorList>
            <person name="Komaki H."/>
            <person name="Tamura T."/>
        </authorList>
    </citation>
    <scope>NUCLEOTIDE SEQUENCE [LARGE SCALE GENOMIC DNA]</scope>
    <source>
        <strain evidence="2 3">NBRC 15454</strain>
    </source>
</reference>
<name>A0A401WG84_STREY</name>
<organism evidence="2 3">
    <name type="scientific">Streptomyces paromomycinus</name>
    <name type="common">Streptomyces rimosus subsp. paromomycinus</name>
    <dbReference type="NCBI Taxonomy" id="92743"/>
    <lineage>
        <taxon>Bacteria</taxon>
        <taxon>Bacillati</taxon>
        <taxon>Actinomycetota</taxon>
        <taxon>Actinomycetes</taxon>
        <taxon>Kitasatosporales</taxon>
        <taxon>Streptomycetaceae</taxon>
        <taxon>Streptomyces</taxon>
    </lineage>
</organism>
<dbReference type="Proteomes" id="UP000286746">
    <property type="component" value="Unassembled WGS sequence"/>
</dbReference>
<dbReference type="RefSeq" id="WP_174857276.1">
    <property type="nucleotide sequence ID" value="NZ_BHZD01000001.1"/>
</dbReference>
<gene>
    <name evidence="2" type="ORF">GKJPGBOP_08118</name>
</gene>
<evidence type="ECO:0000313" key="3">
    <source>
        <dbReference type="Proteomes" id="UP000286746"/>
    </source>
</evidence>
<proteinExistence type="predicted"/>
<feature type="region of interest" description="Disordered" evidence="1">
    <location>
        <begin position="25"/>
        <end position="50"/>
    </location>
</feature>
<evidence type="ECO:0000313" key="2">
    <source>
        <dbReference type="EMBL" id="GCD48321.1"/>
    </source>
</evidence>
<protein>
    <submittedName>
        <fullName evidence="2">Uncharacterized protein</fullName>
    </submittedName>
</protein>
<dbReference type="EMBL" id="BHZD01000001">
    <property type="protein sequence ID" value="GCD48321.1"/>
    <property type="molecule type" value="Genomic_DNA"/>
</dbReference>
<dbReference type="AlphaFoldDB" id="A0A401WG84"/>
<accession>A0A401WG84</accession>